<feature type="transmembrane region" description="Helical" evidence="9">
    <location>
        <begin position="320"/>
        <end position="341"/>
    </location>
</feature>
<dbReference type="PANTHER" id="PTHR22601">
    <property type="entry name" value="ISP4 LIKE PROTEIN"/>
    <property type="match status" value="1"/>
</dbReference>
<evidence type="ECO:0000256" key="3">
    <source>
        <dbReference type="ARBA" id="ARBA00022448"/>
    </source>
</evidence>
<evidence type="ECO:0000256" key="2">
    <source>
        <dbReference type="ARBA" id="ARBA00008807"/>
    </source>
</evidence>
<feature type="transmembrane region" description="Helical" evidence="9">
    <location>
        <begin position="457"/>
        <end position="475"/>
    </location>
</feature>
<feature type="transmembrane region" description="Helical" evidence="9">
    <location>
        <begin position="209"/>
        <end position="226"/>
    </location>
</feature>
<dbReference type="NCBIfam" id="TIGR00728">
    <property type="entry name" value="OPT_sfam"/>
    <property type="match status" value="1"/>
</dbReference>
<dbReference type="Pfam" id="PF03169">
    <property type="entry name" value="OPT"/>
    <property type="match status" value="1"/>
</dbReference>
<comment type="subcellular location">
    <subcellularLocation>
        <location evidence="1">Membrane</location>
        <topology evidence="1">Multi-pass membrane protein</topology>
    </subcellularLocation>
</comment>
<feature type="transmembrane region" description="Helical" evidence="9">
    <location>
        <begin position="815"/>
        <end position="833"/>
    </location>
</feature>
<evidence type="ECO:0000256" key="1">
    <source>
        <dbReference type="ARBA" id="ARBA00004141"/>
    </source>
</evidence>
<feature type="transmembrane region" description="Helical" evidence="9">
    <location>
        <begin position="646"/>
        <end position="670"/>
    </location>
</feature>
<dbReference type="NCBIfam" id="TIGR00727">
    <property type="entry name" value="ISP4_OPT"/>
    <property type="match status" value="1"/>
</dbReference>
<dbReference type="GO" id="GO:0016020">
    <property type="term" value="C:membrane"/>
    <property type="evidence" value="ECO:0007669"/>
    <property type="project" value="UniProtKB-SubCell"/>
</dbReference>
<evidence type="ECO:0000313" key="10">
    <source>
        <dbReference type="EMBL" id="CCE82176.1"/>
    </source>
</evidence>
<dbReference type="InterPro" id="IPR004648">
    <property type="entry name" value="Oligpept_transpt"/>
</dbReference>
<evidence type="ECO:0000256" key="8">
    <source>
        <dbReference type="ARBA" id="ARBA00023136"/>
    </source>
</evidence>
<evidence type="ECO:0000256" key="9">
    <source>
        <dbReference type="SAM" id="Phobius"/>
    </source>
</evidence>
<evidence type="ECO:0000256" key="5">
    <source>
        <dbReference type="ARBA" id="ARBA00022856"/>
    </source>
</evidence>
<evidence type="ECO:0000256" key="6">
    <source>
        <dbReference type="ARBA" id="ARBA00022927"/>
    </source>
</evidence>
<feature type="transmembrane region" description="Helical" evidence="9">
    <location>
        <begin position="845"/>
        <end position="866"/>
    </location>
</feature>
<feature type="transmembrane region" description="Helical" evidence="9">
    <location>
        <begin position="619"/>
        <end position="640"/>
    </location>
</feature>
<feature type="transmembrane region" description="Helical" evidence="9">
    <location>
        <begin position="238"/>
        <end position="260"/>
    </location>
</feature>
<keyword evidence="7 9" id="KW-1133">Transmembrane helix</keyword>
<keyword evidence="5" id="KW-0571">Peptide transport</keyword>
<dbReference type="HOGENOM" id="CLU_004965_1_0_1"/>
<comment type="similarity">
    <text evidence="2">Belongs to the oligopeptide OPT transporter family.</text>
</comment>
<feature type="transmembrane region" description="Helical" evidence="9">
    <location>
        <begin position="280"/>
        <end position="300"/>
    </location>
</feature>
<keyword evidence="3" id="KW-0813">Transport</keyword>
<organism evidence="10 11">
    <name type="scientific">Pichia sorbitophila (strain ATCC MYA-4447 / BCRC 22081 / CBS 7064 / NBRC 10061 / NRRL Y-12695)</name>
    <name type="common">Hybrid yeast</name>
    <dbReference type="NCBI Taxonomy" id="559304"/>
    <lineage>
        <taxon>Eukaryota</taxon>
        <taxon>Fungi</taxon>
        <taxon>Dikarya</taxon>
        <taxon>Ascomycota</taxon>
        <taxon>Saccharomycotina</taxon>
        <taxon>Pichiomycetes</taxon>
        <taxon>Debaryomycetaceae</taxon>
        <taxon>Millerozyma</taxon>
    </lineage>
</organism>
<feature type="transmembrane region" description="Helical" evidence="9">
    <location>
        <begin position="526"/>
        <end position="548"/>
    </location>
</feature>
<dbReference type="EMBL" id="FO082051">
    <property type="protein sequence ID" value="CCE82176.1"/>
    <property type="molecule type" value="Genomic_DNA"/>
</dbReference>
<evidence type="ECO:0000313" key="11">
    <source>
        <dbReference type="Proteomes" id="UP000005222"/>
    </source>
</evidence>
<reference evidence="10 11" key="1">
    <citation type="journal article" date="2012" name="G3 (Bethesda)">
        <title>Pichia sorbitophila, an interspecies yeast hybrid reveals early steps of genome resolution following polyploidization.</title>
        <authorList>
            <person name="Leh Louis V."/>
            <person name="Despons L."/>
            <person name="Friedrich A."/>
            <person name="Martin T."/>
            <person name="Durrens P."/>
            <person name="Casaregola S."/>
            <person name="Neuveglise C."/>
            <person name="Fairhead C."/>
            <person name="Marck C."/>
            <person name="Cruz J.A."/>
            <person name="Straub M.L."/>
            <person name="Kugler V."/>
            <person name="Sacerdot C."/>
            <person name="Uzunov Z."/>
            <person name="Thierry A."/>
            <person name="Weiss S."/>
            <person name="Bleykasten C."/>
            <person name="De Montigny J."/>
            <person name="Jacques N."/>
            <person name="Jung P."/>
            <person name="Lemaire M."/>
            <person name="Mallet S."/>
            <person name="Morel G."/>
            <person name="Richard G.F."/>
            <person name="Sarkar A."/>
            <person name="Savel G."/>
            <person name="Schacherer J."/>
            <person name="Seret M.L."/>
            <person name="Talla E."/>
            <person name="Samson G."/>
            <person name="Jubin C."/>
            <person name="Poulain J."/>
            <person name="Vacherie B."/>
            <person name="Barbe V."/>
            <person name="Pelletier E."/>
            <person name="Sherman D.J."/>
            <person name="Westhof E."/>
            <person name="Weissenbach J."/>
            <person name="Baret P.V."/>
            <person name="Wincker P."/>
            <person name="Gaillardin C."/>
            <person name="Dujon B."/>
            <person name="Souciet J.L."/>
        </authorList>
    </citation>
    <scope>NUCLEOTIDE SEQUENCE [LARGE SCALE GENOMIC DNA]</scope>
    <source>
        <strain evidence="11">ATCC MYA-4447 / BCRC 22081 / CBS 7064 / NBRC 10061 / NRRL Y-12695</strain>
    </source>
</reference>
<keyword evidence="4 9" id="KW-0812">Transmembrane</keyword>
<dbReference type="OrthoDB" id="9986677at2759"/>
<dbReference type="GO" id="GO:0015031">
    <property type="term" value="P:protein transport"/>
    <property type="evidence" value="ECO:0007669"/>
    <property type="project" value="UniProtKB-KW"/>
</dbReference>
<feature type="transmembrane region" description="Helical" evidence="9">
    <location>
        <begin position="592"/>
        <end position="612"/>
    </location>
</feature>
<keyword evidence="6" id="KW-0653">Protein transport</keyword>
<sequence length="912" mass="103885">MSDKEHEGTDNVALEALRSNTEGKSPLEWSQGIDVQAVTSNPISLSDIAPELTMEQRYLVLQRYEFDKLKSMDDLPLSASFILECVQNLSWEESLEILKEGIITHEADINFPPGLWDYYNKIVSNLEKTSTVQEKLETSLKKEGIRVNVQAHEFSEDEAALHGQEMVDWKFEARIEASKIAFWSPYPEVRAITDPYDDPNERCETFRSYFISIIWQGIATFVNTYFKARQPAISLSSEVVQVLIYPCGILWAYAVPNWTIGFTKKWKIELNPGPWTAKEQMFATLIYSVAGGANFLYQAVVIQRSKEFFYNSWADWGYEILLGFSLTCLGLGMAGLLRVFFVHPYEQIWPFIIPNVAVNKALMAPEKKEIINGWRISRYKFFFVCFMISFLYFWFPDYIFTAISSFSWLTWIKPDNLHLDNVCGFNGGIGLNPITTFDFNVMWAQIQPLVLPAYNTILMYFGTILLAFTSLGLYYSNYKWTSYMPLNSNALFDNTGAAYNVSMILTADNKLNKTAIQHYSLPYYSAWNLVSTGASYATLPFLVLYVTFEYWKPMVKSAKKLKQSLFGRTSLASQFKDPFCRMNAVYKEAPEWWFLIVFLASLALAIGCFRGYPTDTPVWTLFFALGFNIVVLFPIIQFLATTGSLIVLNGITELVGGYALPGHLLTYVLMDLYGTYIPEQCQNYLSNQKSAHYTKVPPRSMFRGQLFTSLINCVVSVAIINWQMDKEGMCSPENPDKFTCPTSRSIFSSSVLLGLIGPKIVFSQLYPILKWCFLIGFLLVIPAALFKMYGPRSLTAKFEPTLILYGLKSAPPYNLSYYTPGLYWAIGFMFYLKNYYTAWWMKYNYLFYSGISAGIALSSIVIYFAVQYNPKPLNWWGNTVTSKGYDGIGGGPLKNASLAEGGYFGPRYGHFG</sequence>
<accession>G8YG77</accession>
<dbReference type="eggNOG" id="KOG2262">
    <property type="taxonomic scope" value="Eukaryota"/>
</dbReference>
<dbReference type="InterPro" id="IPR004813">
    <property type="entry name" value="OPT"/>
</dbReference>
<keyword evidence="8 9" id="KW-0472">Membrane</keyword>
<dbReference type="GO" id="GO:0035673">
    <property type="term" value="F:oligopeptide transmembrane transporter activity"/>
    <property type="evidence" value="ECO:0007669"/>
    <property type="project" value="InterPro"/>
</dbReference>
<gene>
    <name evidence="10" type="primary">Piso0_002875</name>
    <name evidence="10" type="ORF">GNLVRS01_PISO0I19742g</name>
</gene>
<protein>
    <submittedName>
        <fullName evidence="10">Piso0_002875 protein</fullName>
    </submittedName>
</protein>
<dbReference type="AlphaFoldDB" id="G8YG77"/>
<feature type="transmembrane region" description="Helical" evidence="9">
    <location>
        <begin position="376"/>
        <end position="395"/>
    </location>
</feature>
<keyword evidence="11" id="KW-1185">Reference proteome</keyword>
<dbReference type="FunCoup" id="G8YG77">
    <property type="interactions" value="57"/>
</dbReference>
<evidence type="ECO:0000256" key="7">
    <source>
        <dbReference type="ARBA" id="ARBA00022989"/>
    </source>
</evidence>
<dbReference type="OMA" id="GAFEQMA"/>
<dbReference type="InParanoid" id="G8YG77"/>
<proteinExistence type="inferred from homology"/>
<evidence type="ECO:0000256" key="4">
    <source>
        <dbReference type="ARBA" id="ARBA00022692"/>
    </source>
</evidence>
<feature type="transmembrane region" description="Helical" evidence="9">
    <location>
        <begin position="768"/>
        <end position="789"/>
    </location>
</feature>
<name>G8YG77_PICSO</name>
<dbReference type="Proteomes" id="UP000005222">
    <property type="component" value="Chromosome I"/>
</dbReference>